<feature type="compositionally biased region" description="Basic residues" evidence="2">
    <location>
        <begin position="138"/>
        <end position="160"/>
    </location>
</feature>
<name>A0ABZ1B6J9_9ACTN</name>
<feature type="compositionally biased region" description="Low complexity" evidence="2">
    <location>
        <begin position="161"/>
        <end position="179"/>
    </location>
</feature>
<evidence type="ECO:0000256" key="1">
    <source>
        <dbReference type="ARBA" id="ARBA00022801"/>
    </source>
</evidence>
<gene>
    <name evidence="3" type="ORF">U6N30_09320</name>
</gene>
<dbReference type="InterPro" id="IPR053465">
    <property type="entry name" value="Sortase_Class_E"/>
</dbReference>
<organism evidence="3 4">
    <name type="scientific">Blastococcus brunescens</name>
    <dbReference type="NCBI Taxonomy" id="1564165"/>
    <lineage>
        <taxon>Bacteria</taxon>
        <taxon>Bacillati</taxon>
        <taxon>Actinomycetota</taxon>
        <taxon>Actinomycetes</taxon>
        <taxon>Geodermatophilales</taxon>
        <taxon>Geodermatophilaceae</taxon>
        <taxon>Blastococcus</taxon>
    </lineage>
</organism>
<keyword evidence="1" id="KW-0378">Hydrolase</keyword>
<dbReference type="RefSeq" id="WP_324277069.1">
    <property type="nucleotide sequence ID" value="NZ_CP141261.1"/>
</dbReference>
<reference evidence="3 4" key="1">
    <citation type="submission" date="2023-12" db="EMBL/GenBank/DDBJ databases">
        <title>Blastococcus brunescens sp. nov., an actonobacterium isolated from sandstone collected in sahara desert.</title>
        <authorList>
            <person name="Gtari M."/>
            <person name="Ghodhbane F."/>
        </authorList>
    </citation>
    <scope>NUCLEOTIDE SEQUENCE [LARGE SCALE GENOMIC DNA]</scope>
    <source>
        <strain evidence="3 4">BMG 8361</strain>
    </source>
</reference>
<dbReference type="Pfam" id="PF04203">
    <property type="entry name" value="Sortase"/>
    <property type="match status" value="1"/>
</dbReference>
<evidence type="ECO:0000256" key="2">
    <source>
        <dbReference type="SAM" id="MobiDB-lite"/>
    </source>
</evidence>
<protein>
    <submittedName>
        <fullName evidence="3">Class E sortase</fullName>
    </submittedName>
</protein>
<dbReference type="CDD" id="cd05830">
    <property type="entry name" value="Sortase_E"/>
    <property type="match status" value="1"/>
</dbReference>
<keyword evidence="4" id="KW-1185">Reference proteome</keyword>
<dbReference type="EMBL" id="CP141261">
    <property type="protein sequence ID" value="WRL65751.1"/>
    <property type="molecule type" value="Genomic_DNA"/>
</dbReference>
<sequence>MDPVSLLVGGVLLAVGFVGGRFGRRRAAPPPPVTPLCGCGHTLSQHDRDTNTCYAELRRDTFDKRGRWAGVAWVPCTCRQYVGPRPIDEVFAPRLLPRPATDRRRGLGRHRRRGAAAPPAGAGAAGPGQRRHADARRAHGHRRRRRPAVRRLRAVRHRPAQRPGPGRPEPGAARGLGRATGRRRATRTDRRGAGRRGVRLPAHPASRRGLPRAIVEGTSQDQLADGPGHYVGTAMPGQPGNMAVAGHRVGKGSPFLDLDLLRPGDAIVVETADAWYEYRVLGDPASGNLSAAVDGVPGRRIVDPSEVAVIAPVPGRPGAGPTGSYLTLTTCHPKYSAAERLIIHAVQAGPPVSRAELPDGPPTLQGGG</sequence>
<evidence type="ECO:0000313" key="3">
    <source>
        <dbReference type="EMBL" id="WRL65751.1"/>
    </source>
</evidence>
<dbReference type="SUPFAM" id="SSF63817">
    <property type="entry name" value="Sortase"/>
    <property type="match status" value="1"/>
</dbReference>
<dbReference type="InterPro" id="IPR023365">
    <property type="entry name" value="Sortase_dom-sf"/>
</dbReference>
<dbReference type="InterPro" id="IPR042003">
    <property type="entry name" value="Sortase_E"/>
</dbReference>
<dbReference type="Proteomes" id="UP001324287">
    <property type="component" value="Chromosome"/>
</dbReference>
<feature type="region of interest" description="Disordered" evidence="2">
    <location>
        <begin position="99"/>
        <end position="208"/>
    </location>
</feature>
<dbReference type="NCBIfam" id="NF033747">
    <property type="entry name" value="class_E_sortase"/>
    <property type="match status" value="1"/>
</dbReference>
<accession>A0ABZ1B6J9</accession>
<proteinExistence type="predicted"/>
<dbReference type="InterPro" id="IPR005754">
    <property type="entry name" value="Sortase"/>
</dbReference>
<dbReference type="Gene3D" id="2.40.260.10">
    <property type="entry name" value="Sortase"/>
    <property type="match status" value="1"/>
</dbReference>
<evidence type="ECO:0000313" key="4">
    <source>
        <dbReference type="Proteomes" id="UP001324287"/>
    </source>
</evidence>